<evidence type="ECO:0000256" key="8">
    <source>
        <dbReference type="ARBA" id="ARBA00022801"/>
    </source>
</evidence>
<evidence type="ECO:0000313" key="24">
    <source>
        <dbReference type="Proteomes" id="UP001432146"/>
    </source>
</evidence>
<keyword evidence="9" id="KW-0347">Helicase</keyword>
<keyword evidence="13" id="KW-0943">RNA-mediated gene silencing</keyword>
<dbReference type="Gene3D" id="3.30.160.20">
    <property type="match status" value="1"/>
</dbReference>
<keyword evidence="14" id="KW-0464">Manganese</keyword>
<dbReference type="InterPro" id="IPR048513">
    <property type="entry name" value="Dicer_PBD"/>
</dbReference>
<dbReference type="SMART" id="SM00487">
    <property type="entry name" value="DEXDc"/>
    <property type="match status" value="1"/>
</dbReference>
<dbReference type="InterPro" id="IPR000999">
    <property type="entry name" value="RNase_III_dom"/>
</dbReference>
<evidence type="ECO:0000256" key="4">
    <source>
        <dbReference type="ARBA" id="ARBA00022723"/>
    </source>
</evidence>
<dbReference type="EMBL" id="JAWNGG020000022">
    <property type="protein sequence ID" value="KAK9308229.1"/>
    <property type="molecule type" value="Genomic_DNA"/>
</dbReference>
<dbReference type="GO" id="GO:0004525">
    <property type="term" value="F:ribonuclease III activity"/>
    <property type="evidence" value="ECO:0007669"/>
    <property type="project" value="InterPro"/>
</dbReference>
<dbReference type="InterPro" id="IPR044441">
    <property type="entry name" value="DICER_DSRM"/>
</dbReference>
<dbReference type="PROSITE" id="PS50821">
    <property type="entry name" value="PAZ"/>
    <property type="match status" value="1"/>
</dbReference>
<dbReference type="InterPro" id="IPR014720">
    <property type="entry name" value="dsRBD_dom"/>
</dbReference>
<dbReference type="SMART" id="SM00535">
    <property type="entry name" value="RIBOc"/>
    <property type="match status" value="2"/>
</dbReference>
<dbReference type="GO" id="GO:0003723">
    <property type="term" value="F:RNA binding"/>
    <property type="evidence" value="ECO:0007669"/>
    <property type="project" value="UniProtKB-UniRule"/>
</dbReference>
<gene>
    <name evidence="23" type="ORF">QLX08_001702</name>
</gene>
<dbReference type="Gene3D" id="3.40.50.300">
    <property type="entry name" value="P-loop containing nucleotide triphosphate hydrolases"/>
    <property type="match status" value="2"/>
</dbReference>
<dbReference type="CDD" id="cd00593">
    <property type="entry name" value="RIBOc"/>
    <property type="match status" value="2"/>
</dbReference>
<dbReference type="InterPro" id="IPR027417">
    <property type="entry name" value="P-loop_NTPase"/>
</dbReference>
<evidence type="ECO:0000256" key="12">
    <source>
        <dbReference type="ARBA" id="ARBA00022884"/>
    </source>
</evidence>
<dbReference type="InterPro" id="IPR006935">
    <property type="entry name" value="Helicase/UvrB_N"/>
</dbReference>
<dbReference type="PROSITE" id="PS50137">
    <property type="entry name" value="DS_RBD"/>
    <property type="match status" value="1"/>
</dbReference>
<dbReference type="Gene3D" id="3.30.160.380">
    <property type="entry name" value="Dicer dimerisation domain"/>
    <property type="match status" value="1"/>
</dbReference>
<dbReference type="InterPro" id="IPR001650">
    <property type="entry name" value="Helicase_C-like"/>
</dbReference>
<evidence type="ECO:0000256" key="13">
    <source>
        <dbReference type="ARBA" id="ARBA00023158"/>
    </source>
</evidence>
<dbReference type="PROSITE" id="PS51327">
    <property type="entry name" value="DICER_DSRBF"/>
    <property type="match status" value="1"/>
</dbReference>
<feature type="domain" description="DRBM" evidence="17">
    <location>
        <begin position="1571"/>
        <end position="1606"/>
    </location>
</feature>
<feature type="domain" description="PAZ" evidence="19">
    <location>
        <begin position="833"/>
        <end position="961"/>
    </location>
</feature>
<dbReference type="GO" id="GO:0004386">
    <property type="term" value="F:helicase activity"/>
    <property type="evidence" value="ECO:0007669"/>
    <property type="project" value="UniProtKB-KW"/>
</dbReference>
<dbReference type="Gene3D" id="1.10.1520.10">
    <property type="entry name" value="Ribonuclease III domain"/>
    <property type="match status" value="2"/>
</dbReference>
<feature type="domain" description="Helicase ATP-binding" evidence="20">
    <location>
        <begin position="17"/>
        <end position="195"/>
    </location>
</feature>
<sequence>METHIEDFIARAYQVELYEIACKENIIVYLPTGAGKTFIAVMLIKKLSADIQKSYDEGGKHTVFIVNTLPLVIQQRDYIRRLTGFSCGAFSSEEGVDFWHTKDWNAQLKQHDVLVMTSQILVNALCHGYMSLNRINLIIFDECHRAVNDHPMRQIMQFFQNCSKREQPKVLGLSATLLNANVKMEKIKSVVQSLEVTFNAKITTAIITHKEYYTSPNEEMVIFNRYIVDNVGESINNIIQDAKNILNYVILKDVWKYHESSKEFRPKTTSQKLQNVLMDIQYQLSSTGIYGASKCILLYLIQLECLKKTTDDAEAIYILEYIISKISTCRKLLEDEMKGKEEKERIYKYSSDQVQQLFKILKDFYKNKTDDQVFFCIIFVKRRFTAKILYQILKNISMHDEEYKFLHPDFLMGVSVNPYKNSKELLCISKRNKEVLLRFRNGLLNCLVATDIIDEGIDVPKCSLVVRYDFPLDVRTYIQSKGRARHAYSHYKILIQKDESQYLQRYNEFQMIEKYLKKYLEEKSYERRNLPTEDEIKNELYQYTIKPYIITGNDGQMCCITEQMAITVVNEYCTSLLKSKFTCLSPIWILHRISENSNNTKVNKYQVSLKLPLPSPLRTVIFSDSMPSVYGAKRSAAMKMCKELHKIGELTDKLQPVTAESLQKDLSYLFPNWSDENESEKDLIGTYKRKRHYQLQFPSALYGVFPRPQKQVYLHILHATPKFSAPHHDNRHLIFYNLLHNNAGFGILSTKQILEIPSFPIFMNLGELNIDVKVNHTTMFLSGNEISLLKSFHTLIFDEIVQVIKLFMVFDNYNLDNCFLIVPVDENWDINWKVIKRHKSIEHISPPVPFHFKTTDYELALIKPNYRAAETYIVTQVCHDITPNSCFPTDNFSSYAHYYKEKHGLVINDLKQPMLEVKSISRTIDYIIPRHMHSESKNRRYVDSPKNLKEHLVPELCTKINFPALYWLKATTLPSILHRISQLLIAEDLRCLIAKETNLGLLSNNKWPPLVITEEEREDSFEPLLETSTMENDNLPSEPVLNGPEIDVLNTESYHYPWSRYQEPPDLDRNIEEIQLIQIEHYCQLMNEKQDKNNMIIANEKVNFLIKPSVSVPPLQILLLKNSHGPDPVQIMYALTTKLGHDAFNLERLETLGDSYLKFITSLFLYNNFPKYTEGHLTALKGKIIGNRNLYYCGIKKHIPGRMKVDGFVVSSNFIAPAYTVHRQIQNVLVNAEVSPNVLYEIQIPKDEQFSGQISETTMNEMQTKILNWETAESQTGMEHYLGLQTVSDKAIADCVEALIGVYLRNMGIKDTLTLLQWFQILPSEIDVDALLFGTPQNPIICEGNIDSFMPWASKIESQLGYKFNNKGYLLQAFTHPSYTPNNMTECYQRLEFLGDAILDFLITNYIYENCGNLNPGALTDLRSALVNNIIFACLTVRHGLHVALLSYTPELNNTIERFVKFQEDRNFAVNDELLWILLEEDECNMAEHVEVPKVLGDIFESTIGAIYLDSNKDLTTVWNIIYSIMHKEIDEFSKNIPKQPIRVLYETQGANPLFLKPSIVNNTNIIMVPLKVTIAGKVKHFHGFGANKKQAKCAAAKQALKSLLCKK</sequence>
<dbReference type="InterPro" id="IPR014001">
    <property type="entry name" value="Helicase_ATP-bd"/>
</dbReference>
<evidence type="ECO:0000313" key="23">
    <source>
        <dbReference type="EMBL" id="KAK9308229.1"/>
    </source>
</evidence>
<dbReference type="GO" id="GO:0005524">
    <property type="term" value="F:ATP binding"/>
    <property type="evidence" value="ECO:0007669"/>
    <property type="project" value="UniProtKB-KW"/>
</dbReference>
<keyword evidence="8" id="KW-0378">Hydrolase</keyword>
<dbReference type="PANTHER" id="PTHR14950:SF36">
    <property type="entry name" value="ENDORIBONUCLEASE DCR-2"/>
    <property type="match status" value="1"/>
</dbReference>
<dbReference type="Pfam" id="PF04851">
    <property type="entry name" value="ResIII"/>
    <property type="match status" value="1"/>
</dbReference>
<dbReference type="SMART" id="SM00490">
    <property type="entry name" value="HELICc"/>
    <property type="match status" value="1"/>
</dbReference>
<evidence type="ECO:0000256" key="16">
    <source>
        <dbReference type="PROSITE-ProRule" id="PRU00657"/>
    </source>
</evidence>
<keyword evidence="6" id="KW-0547">Nucleotide-binding</keyword>
<feature type="domain" description="RNase III" evidence="18">
    <location>
        <begin position="1134"/>
        <end position="1308"/>
    </location>
</feature>
<evidence type="ECO:0000256" key="3">
    <source>
        <dbReference type="ARBA" id="ARBA00022722"/>
    </source>
</evidence>
<evidence type="ECO:0000256" key="1">
    <source>
        <dbReference type="ARBA" id="ARBA00001936"/>
    </source>
</evidence>
<feature type="domain" description="RNase III" evidence="18">
    <location>
        <begin position="1353"/>
        <end position="1512"/>
    </location>
</feature>
<keyword evidence="11" id="KW-0460">Magnesium</keyword>
<reference evidence="23 24" key="1">
    <citation type="submission" date="2024-05" db="EMBL/GenBank/DDBJ databases">
        <title>The nuclear and mitochondrial genome assemblies of Tetragonisca angustula (Apidae: Meliponini), a tiny yet remarkable pollinator in the Neotropics.</title>
        <authorList>
            <person name="Ferrari R."/>
            <person name="Ricardo P.C."/>
            <person name="Dias F.C."/>
            <person name="Araujo N.S."/>
            <person name="Soares D.O."/>
            <person name="Zhou Q.-S."/>
            <person name="Zhu C.-D."/>
            <person name="Coutinho L."/>
            <person name="Airas M.C."/>
            <person name="Batista T.M."/>
        </authorList>
    </citation>
    <scope>NUCLEOTIDE SEQUENCE [LARGE SCALE GENOMIC DNA]</scope>
    <source>
        <strain evidence="23">ASF017062</strain>
        <tissue evidence="23">Abdomen</tissue>
    </source>
</reference>
<evidence type="ECO:0000259" key="21">
    <source>
        <dbReference type="PROSITE" id="PS51194"/>
    </source>
</evidence>
<dbReference type="GO" id="GO:0006309">
    <property type="term" value="P:apoptotic DNA fragmentation"/>
    <property type="evidence" value="ECO:0007669"/>
    <property type="project" value="TreeGrafter"/>
</dbReference>
<evidence type="ECO:0000259" key="20">
    <source>
        <dbReference type="PROSITE" id="PS51192"/>
    </source>
</evidence>
<dbReference type="PROSITE" id="PS50142">
    <property type="entry name" value="RNASE_3_2"/>
    <property type="match status" value="2"/>
</dbReference>
<dbReference type="InterPro" id="IPR038248">
    <property type="entry name" value="Dicer_dimer_sf"/>
</dbReference>
<dbReference type="GO" id="GO:0003677">
    <property type="term" value="F:DNA binding"/>
    <property type="evidence" value="ECO:0007669"/>
    <property type="project" value="InterPro"/>
</dbReference>
<dbReference type="SUPFAM" id="SSF101690">
    <property type="entry name" value="PAZ domain"/>
    <property type="match status" value="1"/>
</dbReference>
<dbReference type="FunFam" id="3.40.50.300:FF:000628">
    <property type="entry name" value="Endoribonuclease Dicer"/>
    <property type="match status" value="1"/>
</dbReference>
<dbReference type="CDD" id="cd18034">
    <property type="entry name" value="DEXHc_dicer"/>
    <property type="match status" value="1"/>
</dbReference>
<dbReference type="Proteomes" id="UP001432146">
    <property type="component" value="Unassembled WGS sequence"/>
</dbReference>
<evidence type="ECO:0000256" key="6">
    <source>
        <dbReference type="ARBA" id="ARBA00022741"/>
    </source>
</evidence>
<keyword evidence="5" id="KW-0677">Repeat</keyword>
<evidence type="ECO:0000259" key="19">
    <source>
        <dbReference type="PROSITE" id="PS50821"/>
    </source>
</evidence>
<keyword evidence="12 16" id="KW-0694">RNA-binding</keyword>
<evidence type="ECO:0000256" key="9">
    <source>
        <dbReference type="ARBA" id="ARBA00022806"/>
    </source>
</evidence>
<dbReference type="Pfam" id="PF20931">
    <property type="entry name" value="Dicer_platform"/>
    <property type="match status" value="1"/>
</dbReference>
<dbReference type="Pfam" id="PF02170">
    <property type="entry name" value="PAZ"/>
    <property type="match status" value="1"/>
</dbReference>
<keyword evidence="24" id="KW-1185">Reference proteome</keyword>
<dbReference type="GO" id="GO:0030422">
    <property type="term" value="P:siRNA processing"/>
    <property type="evidence" value="ECO:0007669"/>
    <property type="project" value="InterPro"/>
</dbReference>
<dbReference type="GO" id="GO:0005634">
    <property type="term" value="C:nucleus"/>
    <property type="evidence" value="ECO:0007669"/>
    <property type="project" value="TreeGrafter"/>
</dbReference>
<evidence type="ECO:0000256" key="2">
    <source>
        <dbReference type="ARBA" id="ARBA00001946"/>
    </source>
</evidence>
<dbReference type="GO" id="GO:0031054">
    <property type="term" value="P:pre-miRNA processing"/>
    <property type="evidence" value="ECO:0007669"/>
    <property type="project" value="InterPro"/>
</dbReference>
<dbReference type="Pfam" id="PF20932">
    <property type="entry name" value="Dicer_dsRBD"/>
    <property type="match status" value="1"/>
</dbReference>
<comment type="cofactor">
    <cofactor evidence="2">
        <name>Mg(2+)</name>
        <dbReference type="ChEBI" id="CHEBI:18420"/>
    </cofactor>
</comment>
<protein>
    <submittedName>
        <fullName evidence="23">Uncharacterized protein</fullName>
    </submittedName>
</protein>
<evidence type="ECO:0000256" key="7">
    <source>
        <dbReference type="ARBA" id="ARBA00022759"/>
    </source>
</evidence>
<accession>A0AAW1ADR7</accession>
<keyword evidence="3" id="KW-0540">Nuclease</keyword>
<evidence type="ECO:0000259" key="22">
    <source>
        <dbReference type="PROSITE" id="PS51327"/>
    </source>
</evidence>
<dbReference type="GO" id="GO:0070578">
    <property type="term" value="C:RISC-loading complex"/>
    <property type="evidence" value="ECO:0007669"/>
    <property type="project" value="TreeGrafter"/>
</dbReference>
<dbReference type="Pfam" id="PF00271">
    <property type="entry name" value="Helicase_C"/>
    <property type="match status" value="1"/>
</dbReference>
<dbReference type="InterPro" id="IPR036389">
    <property type="entry name" value="RNase_III_sf"/>
</dbReference>
<dbReference type="GO" id="GO:0004530">
    <property type="term" value="F:deoxyribonuclease I activity"/>
    <property type="evidence" value="ECO:0007669"/>
    <property type="project" value="TreeGrafter"/>
</dbReference>
<evidence type="ECO:0000256" key="10">
    <source>
        <dbReference type="ARBA" id="ARBA00022840"/>
    </source>
</evidence>
<dbReference type="PROSITE" id="PS51194">
    <property type="entry name" value="HELICASE_CTER"/>
    <property type="match status" value="1"/>
</dbReference>
<evidence type="ECO:0000259" key="18">
    <source>
        <dbReference type="PROSITE" id="PS50142"/>
    </source>
</evidence>
<dbReference type="SUPFAM" id="SSF52540">
    <property type="entry name" value="P-loop containing nucleoside triphosphate hydrolases"/>
    <property type="match status" value="1"/>
</dbReference>
<keyword evidence="4" id="KW-0479">Metal-binding</keyword>
<keyword evidence="7" id="KW-0255">Endonuclease</keyword>
<dbReference type="SUPFAM" id="SSF69065">
    <property type="entry name" value="RNase III domain-like"/>
    <property type="match status" value="2"/>
</dbReference>
<dbReference type="PANTHER" id="PTHR14950">
    <property type="entry name" value="DICER-RELATED"/>
    <property type="match status" value="1"/>
</dbReference>
<evidence type="ECO:0000259" key="17">
    <source>
        <dbReference type="PROSITE" id="PS50137"/>
    </source>
</evidence>
<dbReference type="CDD" id="cd15903">
    <property type="entry name" value="Dicer_PBD"/>
    <property type="match status" value="1"/>
</dbReference>
<dbReference type="FunFam" id="1.10.1520.10:FF:000005">
    <property type="entry name" value="Putative endoribonuclease dicer"/>
    <property type="match status" value="1"/>
</dbReference>
<dbReference type="Pfam" id="PF00636">
    <property type="entry name" value="Ribonuclease_3"/>
    <property type="match status" value="2"/>
</dbReference>
<dbReference type="InterPro" id="IPR005034">
    <property type="entry name" value="Dicer_dimerisation"/>
</dbReference>
<dbReference type="PROSITE" id="PS51192">
    <property type="entry name" value="HELICASE_ATP_BIND_1"/>
    <property type="match status" value="1"/>
</dbReference>
<feature type="domain" description="Dicer dsRNA-binding fold" evidence="22">
    <location>
        <begin position="565"/>
        <end position="664"/>
    </location>
</feature>
<dbReference type="InterPro" id="IPR003100">
    <property type="entry name" value="PAZ_dom"/>
</dbReference>
<organism evidence="23 24">
    <name type="scientific">Tetragonisca angustula</name>
    <dbReference type="NCBI Taxonomy" id="166442"/>
    <lineage>
        <taxon>Eukaryota</taxon>
        <taxon>Metazoa</taxon>
        <taxon>Ecdysozoa</taxon>
        <taxon>Arthropoda</taxon>
        <taxon>Hexapoda</taxon>
        <taxon>Insecta</taxon>
        <taxon>Pterygota</taxon>
        <taxon>Neoptera</taxon>
        <taxon>Endopterygota</taxon>
        <taxon>Hymenoptera</taxon>
        <taxon>Apocrita</taxon>
        <taxon>Aculeata</taxon>
        <taxon>Apoidea</taxon>
        <taxon>Anthophila</taxon>
        <taxon>Apidae</taxon>
        <taxon>Tetragonisca</taxon>
    </lineage>
</organism>
<dbReference type="Pfam" id="PF03368">
    <property type="entry name" value="Dicer_dimer"/>
    <property type="match status" value="1"/>
</dbReference>
<dbReference type="GO" id="GO:0005737">
    <property type="term" value="C:cytoplasm"/>
    <property type="evidence" value="ECO:0007669"/>
    <property type="project" value="TreeGrafter"/>
</dbReference>
<dbReference type="PROSITE" id="PS00517">
    <property type="entry name" value="RNASE_3_1"/>
    <property type="match status" value="1"/>
</dbReference>
<dbReference type="SUPFAM" id="SSF54768">
    <property type="entry name" value="dsRNA-binding domain-like"/>
    <property type="match status" value="1"/>
</dbReference>
<comment type="caution">
    <text evidence="23">The sequence shown here is derived from an EMBL/GenBank/DDBJ whole genome shotgun (WGS) entry which is preliminary data.</text>
</comment>
<evidence type="ECO:0000256" key="15">
    <source>
        <dbReference type="ARBA" id="ARBA00035116"/>
    </source>
</evidence>
<dbReference type="InterPro" id="IPR048512">
    <property type="entry name" value="Dicer_platform"/>
</dbReference>
<dbReference type="SMART" id="SM00949">
    <property type="entry name" value="PAZ"/>
    <property type="match status" value="1"/>
</dbReference>
<evidence type="ECO:0000256" key="11">
    <source>
        <dbReference type="ARBA" id="ARBA00022842"/>
    </source>
</evidence>
<comment type="similarity">
    <text evidence="15 16">Belongs to the helicase family. Dicer subfamily.</text>
</comment>
<dbReference type="GO" id="GO:0046872">
    <property type="term" value="F:metal ion binding"/>
    <property type="evidence" value="ECO:0007669"/>
    <property type="project" value="UniProtKB-KW"/>
</dbReference>
<proteinExistence type="inferred from homology"/>
<evidence type="ECO:0000256" key="5">
    <source>
        <dbReference type="ARBA" id="ARBA00022737"/>
    </source>
</evidence>
<name>A0AAW1ADR7_9HYME</name>
<dbReference type="InterPro" id="IPR036085">
    <property type="entry name" value="PAZ_dom_sf"/>
</dbReference>
<keyword evidence="10" id="KW-0067">ATP-binding</keyword>
<dbReference type="Gene3D" id="2.170.260.10">
    <property type="entry name" value="paz domain"/>
    <property type="match status" value="1"/>
</dbReference>
<feature type="domain" description="Helicase C-terminal" evidence="21">
    <location>
        <begin position="353"/>
        <end position="531"/>
    </location>
</feature>
<comment type="cofactor">
    <cofactor evidence="1">
        <name>Mn(2+)</name>
        <dbReference type="ChEBI" id="CHEBI:29035"/>
    </cofactor>
</comment>
<evidence type="ECO:0000256" key="14">
    <source>
        <dbReference type="ARBA" id="ARBA00023211"/>
    </source>
</evidence>